<dbReference type="InterPro" id="IPR036680">
    <property type="entry name" value="SPOR-like_sf"/>
</dbReference>
<proteinExistence type="inferred from homology"/>
<evidence type="ECO:0000256" key="1">
    <source>
        <dbReference type="ARBA" id="ARBA00022729"/>
    </source>
</evidence>
<dbReference type="Proteomes" id="UP000076066">
    <property type="component" value="Chromosome"/>
</dbReference>
<dbReference type="GO" id="GO:0008932">
    <property type="term" value="F:lytic endotransglycosylase activity"/>
    <property type="evidence" value="ECO:0007669"/>
    <property type="project" value="UniProtKB-UniRule"/>
</dbReference>
<dbReference type="InterPro" id="IPR007730">
    <property type="entry name" value="SPOR-like_dom"/>
</dbReference>
<comment type="similarity">
    <text evidence="4 5">Belongs to the RlpA family.</text>
</comment>
<dbReference type="InterPro" id="IPR036908">
    <property type="entry name" value="RlpA-like_sf"/>
</dbReference>
<gene>
    <name evidence="4" type="primary">rlpA</name>
    <name evidence="8" type="ORF">AY555_08445</name>
</gene>
<evidence type="ECO:0000259" key="7">
    <source>
        <dbReference type="PROSITE" id="PS51724"/>
    </source>
</evidence>
<keyword evidence="4" id="KW-0449">Lipoprotein</keyword>
<comment type="subcellular location">
    <subcellularLocation>
        <location evidence="4">Cell membrane</location>
        <topology evidence="4">Lipid-anchor</topology>
    </subcellularLocation>
</comment>
<evidence type="ECO:0000313" key="9">
    <source>
        <dbReference type="Proteomes" id="UP000076066"/>
    </source>
</evidence>
<accession>A0A143DEQ7</accession>
<dbReference type="EMBL" id="CP014525">
    <property type="protein sequence ID" value="AMW35197.1"/>
    <property type="molecule type" value="Genomic_DNA"/>
</dbReference>
<evidence type="ECO:0000313" key="8">
    <source>
        <dbReference type="EMBL" id="AMW35197.1"/>
    </source>
</evidence>
<dbReference type="GO" id="GO:0042834">
    <property type="term" value="F:peptidoglycan binding"/>
    <property type="evidence" value="ECO:0007669"/>
    <property type="project" value="InterPro"/>
</dbReference>
<dbReference type="GO" id="GO:0071555">
    <property type="term" value="P:cell wall organization"/>
    <property type="evidence" value="ECO:0007669"/>
    <property type="project" value="UniProtKB-KW"/>
</dbReference>
<dbReference type="SUPFAM" id="SSF50685">
    <property type="entry name" value="Barwin-like endoglucanases"/>
    <property type="match status" value="1"/>
</dbReference>
<dbReference type="SUPFAM" id="SSF110997">
    <property type="entry name" value="Sporulation related repeat"/>
    <property type="match status" value="1"/>
</dbReference>
<evidence type="ECO:0000256" key="3">
    <source>
        <dbReference type="ARBA" id="ARBA00023316"/>
    </source>
</evidence>
<dbReference type="InterPro" id="IPR012997">
    <property type="entry name" value="RplA"/>
</dbReference>
<evidence type="ECO:0000256" key="6">
    <source>
        <dbReference type="SAM" id="SignalP"/>
    </source>
</evidence>
<dbReference type="GO" id="GO:0009279">
    <property type="term" value="C:cell outer membrane"/>
    <property type="evidence" value="ECO:0007669"/>
    <property type="project" value="TreeGrafter"/>
</dbReference>
<evidence type="ECO:0000256" key="4">
    <source>
        <dbReference type="HAMAP-Rule" id="MF_02071"/>
    </source>
</evidence>
<feature type="domain" description="SPOR" evidence="7">
    <location>
        <begin position="232"/>
        <end position="310"/>
    </location>
</feature>
<dbReference type="PANTHER" id="PTHR34183:SF1">
    <property type="entry name" value="ENDOLYTIC PEPTIDOGLYCAN TRANSGLYCOSYLASE RLPA"/>
    <property type="match status" value="1"/>
</dbReference>
<dbReference type="Gene3D" id="3.30.70.1070">
    <property type="entry name" value="Sporulation related repeat"/>
    <property type="match status" value="1"/>
</dbReference>
<dbReference type="PROSITE" id="PS51257">
    <property type="entry name" value="PROKAR_LIPOPROTEIN"/>
    <property type="match status" value="1"/>
</dbReference>
<dbReference type="Gene3D" id="2.40.40.10">
    <property type="entry name" value="RlpA-like domain"/>
    <property type="match status" value="1"/>
</dbReference>
<organism evidence="8 9">
    <name type="scientific">Haematospirillum jordaniae</name>
    <dbReference type="NCBI Taxonomy" id="1549855"/>
    <lineage>
        <taxon>Bacteria</taxon>
        <taxon>Pseudomonadati</taxon>
        <taxon>Pseudomonadota</taxon>
        <taxon>Alphaproteobacteria</taxon>
        <taxon>Rhodospirillales</taxon>
        <taxon>Novispirillaceae</taxon>
        <taxon>Haematospirillum</taxon>
    </lineage>
</organism>
<keyword evidence="4" id="KW-0472">Membrane</keyword>
<dbReference type="PANTHER" id="PTHR34183">
    <property type="entry name" value="ENDOLYTIC PEPTIDOGLYCAN TRANSGLYCOSYLASE RLPA"/>
    <property type="match status" value="1"/>
</dbReference>
<dbReference type="HAMAP" id="MF_02071">
    <property type="entry name" value="RlpA"/>
    <property type="match status" value="1"/>
</dbReference>
<dbReference type="AlphaFoldDB" id="A0A143DEQ7"/>
<dbReference type="PROSITE" id="PS51724">
    <property type="entry name" value="SPOR"/>
    <property type="match status" value="1"/>
</dbReference>
<reference evidence="8 9" key="1">
    <citation type="submission" date="2016-02" db="EMBL/GenBank/DDBJ databases">
        <title>Complete Genome of H5569, the type strain of the newly described species Haematospirillium jordaniae.</title>
        <authorList>
            <person name="Nicholson A.C."/>
            <person name="Humrighouse B.W."/>
            <person name="Loparov V."/>
            <person name="McQuiston J.R."/>
        </authorList>
    </citation>
    <scope>NUCLEOTIDE SEQUENCE [LARGE SCALE GENOMIC DNA]</scope>
    <source>
        <strain evidence="8 9">H5569</strain>
    </source>
</reference>
<feature type="chain" id="PRO_5044368610" description="Endolytic peptidoglycan transglycosylase RlpA" evidence="6">
    <location>
        <begin position="22"/>
        <end position="310"/>
    </location>
</feature>
<dbReference type="InterPro" id="IPR009009">
    <property type="entry name" value="RlpA-like_DPBB"/>
</dbReference>
<dbReference type="EC" id="4.2.2.-" evidence="4"/>
<name>A0A143DEQ7_9PROT</name>
<dbReference type="Pfam" id="PF03330">
    <property type="entry name" value="DPBB_1"/>
    <property type="match status" value="1"/>
</dbReference>
<dbReference type="KEGG" id="hjo:AY555_08445"/>
<sequence length="310" mass="33954">MRLFFVRIFFLLMGASLVTGCAETRLATDFGKGQRVGAWKIGKPYQINGQWYYPAENWSYRQEGVASWYGGEFGGRETANGEVFDPNALTAAHKTLPLPTLVRVTNLENGRALVVRINDRGPFVGDRLIDMSRRGAQLLGFKDAGMARVRVEILEKESRILKAKAIAGGGDSMPEVAAVPRPHVVKTELLDSQVGTEHQLQRDVPPPVKPHGMVPLQGARKESVPAKKSAKVVASGKTWVQVGAFSSRSSAESLRKRLSSVHGGEISSVKSKGRTMFRVRLGPFASQDAARKVVPRLKKLGVDKPRLLTE</sequence>
<feature type="signal peptide" evidence="6">
    <location>
        <begin position="1"/>
        <end position="21"/>
    </location>
</feature>
<protein>
    <recommendedName>
        <fullName evidence="4">Endolytic peptidoglycan transglycosylase RlpA</fullName>
        <ecNumber evidence="4">4.2.2.-</ecNumber>
    </recommendedName>
</protein>
<dbReference type="Pfam" id="PF05036">
    <property type="entry name" value="SPOR"/>
    <property type="match status" value="1"/>
</dbReference>
<comment type="function">
    <text evidence="4">Lytic transglycosylase with a strong preference for naked glycan strands that lack stem peptides.</text>
</comment>
<dbReference type="STRING" id="1549855.AY555_08445"/>
<dbReference type="InterPro" id="IPR034718">
    <property type="entry name" value="RlpA"/>
</dbReference>
<keyword evidence="9" id="KW-1185">Reference proteome</keyword>
<dbReference type="GO" id="GO:0005886">
    <property type="term" value="C:plasma membrane"/>
    <property type="evidence" value="ECO:0007669"/>
    <property type="project" value="UniProtKB-SubCell"/>
</dbReference>
<dbReference type="CDD" id="cd22268">
    <property type="entry name" value="DPBB_RlpA-like"/>
    <property type="match status" value="1"/>
</dbReference>
<evidence type="ECO:0000256" key="2">
    <source>
        <dbReference type="ARBA" id="ARBA00023239"/>
    </source>
</evidence>
<keyword evidence="4" id="KW-0564">Palmitate</keyword>
<dbReference type="NCBIfam" id="TIGR00413">
    <property type="entry name" value="rlpA"/>
    <property type="match status" value="1"/>
</dbReference>
<keyword evidence="1 6" id="KW-0732">Signal</keyword>
<keyword evidence="2 4" id="KW-0456">Lyase</keyword>
<dbReference type="GO" id="GO:0000270">
    <property type="term" value="P:peptidoglycan metabolic process"/>
    <property type="evidence" value="ECO:0007669"/>
    <property type="project" value="UniProtKB-UniRule"/>
</dbReference>
<evidence type="ECO:0000256" key="5">
    <source>
        <dbReference type="RuleBase" id="RU003495"/>
    </source>
</evidence>
<keyword evidence="3 4" id="KW-0961">Cell wall biogenesis/degradation</keyword>
<keyword evidence="4" id="KW-1003">Cell membrane</keyword>